<dbReference type="Proteomes" id="UP000288227">
    <property type="component" value="Unassembled WGS sequence"/>
</dbReference>
<feature type="domain" description="Phosphoribosyltransferase" evidence="2">
    <location>
        <begin position="96"/>
        <end position="187"/>
    </location>
</feature>
<evidence type="ECO:0000259" key="2">
    <source>
        <dbReference type="Pfam" id="PF00156"/>
    </source>
</evidence>
<name>A0A401U850_9BACT</name>
<dbReference type="PANTHER" id="PTHR47505:SF1">
    <property type="entry name" value="DNA UTILIZATION PROTEIN YHGH"/>
    <property type="match status" value="1"/>
</dbReference>
<gene>
    <name evidence="3" type="ORF">SanaruYs_12820</name>
</gene>
<evidence type="ECO:0000256" key="1">
    <source>
        <dbReference type="ARBA" id="ARBA00008007"/>
    </source>
</evidence>
<sequence length="190" mass="21510">MPKTNFHKQAFNPLYDRLSLRMPLKHAFAYYHFKKGSRVQQLLHQLKYKNHPEIGVKLGKVLAQELLVSGYDQTYHLVVPVPLHPSRKRSRGYNQSEEFAKGVSEGLNIPYTDSFVKRKVKTQTQTRKSKLNRWRNVSEVFEMKDATVVKGKHILLVDDVVTTGATLEACANALLQSGCSQVSIACIAVA</sequence>
<accession>A0A401U850</accession>
<dbReference type="InterPro" id="IPR000836">
    <property type="entry name" value="PRTase_dom"/>
</dbReference>
<proteinExistence type="inferred from homology"/>
<dbReference type="InterPro" id="IPR029057">
    <property type="entry name" value="PRTase-like"/>
</dbReference>
<dbReference type="Pfam" id="PF00156">
    <property type="entry name" value="Pribosyltran"/>
    <property type="match status" value="1"/>
</dbReference>
<organism evidence="3 4">
    <name type="scientific">Chryseotalea sanaruensis</name>
    <dbReference type="NCBI Taxonomy" id="2482724"/>
    <lineage>
        <taxon>Bacteria</taxon>
        <taxon>Pseudomonadati</taxon>
        <taxon>Bacteroidota</taxon>
        <taxon>Cytophagia</taxon>
        <taxon>Cytophagales</taxon>
        <taxon>Chryseotaleaceae</taxon>
        <taxon>Chryseotalea</taxon>
    </lineage>
</organism>
<comment type="caution">
    <text evidence="3">The sequence shown here is derived from an EMBL/GenBank/DDBJ whole genome shotgun (WGS) entry which is preliminary data.</text>
</comment>
<dbReference type="CDD" id="cd06223">
    <property type="entry name" value="PRTases_typeI"/>
    <property type="match status" value="1"/>
</dbReference>
<keyword evidence="4" id="KW-1185">Reference proteome</keyword>
<comment type="similarity">
    <text evidence="1">Belongs to the ComF/GntX family.</text>
</comment>
<reference evidence="3 4" key="1">
    <citation type="submission" date="2018-11" db="EMBL/GenBank/DDBJ databases">
        <title>Chryseotalea sanarue gen. nov., sp., nov., a member of the family Cytophagaceae, isolated from a brackish lake in Hamamatsu Japan.</title>
        <authorList>
            <person name="Maejima Y."/>
            <person name="Iino T."/>
            <person name="Muraguchi Y."/>
            <person name="Fukuda K."/>
            <person name="Ohkuma M."/>
            <person name="Moriuchi R."/>
            <person name="Dohra H."/>
            <person name="Kimbara K."/>
            <person name="Shintani M."/>
        </authorList>
    </citation>
    <scope>NUCLEOTIDE SEQUENCE [LARGE SCALE GENOMIC DNA]</scope>
    <source>
        <strain evidence="3 4">Ys</strain>
    </source>
</reference>
<dbReference type="SUPFAM" id="SSF53271">
    <property type="entry name" value="PRTase-like"/>
    <property type="match status" value="1"/>
</dbReference>
<evidence type="ECO:0000313" key="4">
    <source>
        <dbReference type="Proteomes" id="UP000288227"/>
    </source>
</evidence>
<dbReference type="AlphaFoldDB" id="A0A401U850"/>
<dbReference type="PANTHER" id="PTHR47505">
    <property type="entry name" value="DNA UTILIZATION PROTEIN YHGH"/>
    <property type="match status" value="1"/>
</dbReference>
<dbReference type="InterPro" id="IPR051910">
    <property type="entry name" value="ComF/GntX_DNA_util-trans"/>
</dbReference>
<evidence type="ECO:0000313" key="3">
    <source>
        <dbReference type="EMBL" id="GCC51062.1"/>
    </source>
</evidence>
<dbReference type="Gene3D" id="3.40.50.2020">
    <property type="match status" value="1"/>
</dbReference>
<protein>
    <submittedName>
        <fullName evidence="3">ComF family protein</fullName>
    </submittedName>
</protein>
<dbReference type="EMBL" id="BHXQ01000002">
    <property type="protein sequence ID" value="GCC51062.1"/>
    <property type="molecule type" value="Genomic_DNA"/>
</dbReference>